<dbReference type="PANTHER" id="PTHR21137:SF35">
    <property type="entry name" value="ODORANT RECEPTOR 19A-RELATED"/>
    <property type="match status" value="1"/>
</dbReference>
<reference evidence="11" key="1">
    <citation type="submission" date="2020-05" db="UniProtKB">
        <authorList>
            <consortium name="EnsemblMetazoa"/>
        </authorList>
    </citation>
    <scope>IDENTIFICATION</scope>
    <source>
        <strain evidence="11">Aabys</strain>
    </source>
</reference>
<comment type="similarity">
    <text evidence="10">Belongs to the insect chemoreceptor superfamily. Heteromeric odorant receptor channel (TC 1.A.69) family.</text>
</comment>
<evidence type="ECO:0000256" key="3">
    <source>
        <dbReference type="ARBA" id="ARBA00022606"/>
    </source>
</evidence>
<comment type="caution">
    <text evidence="10">Lacks conserved residue(s) required for the propagation of feature annotation.</text>
</comment>
<dbReference type="OrthoDB" id="6604226at2759"/>
<evidence type="ECO:0000256" key="6">
    <source>
        <dbReference type="ARBA" id="ARBA00022989"/>
    </source>
</evidence>
<feature type="transmembrane region" description="Helical" evidence="10">
    <location>
        <begin position="40"/>
        <end position="59"/>
    </location>
</feature>
<keyword evidence="5 10" id="KW-0552">Olfaction</keyword>
<keyword evidence="7 10" id="KW-0472">Membrane</keyword>
<evidence type="ECO:0000256" key="4">
    <source>
        <dbReference type="ARBA" id="ARBA00022692"/>
    </source>
</evidence>
<keyword evidence="4 10" id="KW-0812">Transmembrane</keyword>
<dbReference type="GO" id="GO:0004984">
    <property type="term" value="F:olfactory receptor activity"/>
    <property type="evidence" value="ECO:0007669"/>
    <property type="project" value="InterPro"/>
</dbReference>
<evidence type="ECO:0000313" key="11">
    <source>
        <dbReference type="EnsemblMetazoa" id="MDOA008672-PA"/>
    </source>
</evidence>
<dbReference type="GO" id="GO:0005886">
    <property type="term" value="C:plasma membrane"/>
    <property type="evidence" value="ECO:0007669"/>
    <property type="project" value="UniProtKB-SubCell"/>
</dbReference>
<evidence type="ECO:0000256" key="2">
    <source>
        <dbReference type="ARBA" id="ARBA00022475"/>
    </source>
</evidence>
<gene>
    <name evidence="11" type="primary">101900696</name>
</gene>
<keyword evidence="6 10" id="KW-1133">Transmembrane helix</keyword>
<dbReference type="Pfam" id="PF02949">
    <property type="entry name" value="7tm_6"/>
    <property type="match status" value="1"/>
</dbReference>
<dbReference type="GO" id="GO:0007165">
    <property type="term" value="P:signal transduction"/>
    <property type="evidence" value="ECO:0007669"/>
    <property type="project" value="UniProtKB-KW"/>
</dbReference>
<dbReference type="PANTHER" id="PTHR21137">
    <property type="entry name" value="ODORANT RECEPTOR"/>
    <property type="match status" value="1"/>
</dbReference>
<dbReference type="VEuPathDB" id="VectorBase:MDOMA2_018282"/>
<comment type="subcellular location">
    <subcellularLocation>
        <location evidence="1 10">Cell membrane</location>
        <topology evidence="1 10">Multi-pass membrane protein</topology>
    </subcellularLocation>
</comment>
<sequence length="395" mass="45692">MSKQTVKVIKKVATKQALTYLYGCFRVMGIHFTKSHTHLYLIYVIVIHSLTTVFTPISFTTSYFRKTDENFNMGVFLTSVQAVINVYGCIVKIFFLVYYKKKLEAAEKLMDQMDQHCQADDEIQEIYNIRNLGRRIIIGYGIAYWIYTTMTYISALASGVPSYSLNLFLIDWRRSKLEFYVASFIEYFLTSWTCFQQVANDSYGTIYVCILRGHVRILLLRIRKMGRKVNRTADQNLEELKTCIKDHKELIELYNAISPVISRTIFLQFSITAAILGITLVNIAIFASSITAMAASAFYIVAVSVEIFPLCYYANCLLYDSDTLATEIFHSAWIGQDRRYRKMLIFFIQRTQKSMELWAGKMFAINLNTFISIAKFSFSLYTLIKQMGIKERLGL</sequence>
<evidence type="ECO:0000256" key="1">
    <source>
        <dbReference type="ARBA" id="ARBA00004651"/>
    </source>
</evidence>
<dbReference type="EnsemblMetazoa" id="MDOA008672-RA">
    <property type="protein sequence ID" value="MDOA008672-PA"/>
    <property type="gene ID" value="MDOA008672"/>
</dbReference>
<feature type="transmembrane region" description="Helical" evidence="10">
    <location>
        <begin position="79"/>
        <end position="99"/>
    </location>
</feature>
<evidence type="ECO:0000256" key="10">
    <source>
        <dbReference type="RuleBase" id="RU351113"/>
    </source>
</evidence>
<feature type="transmembrane region" description="Helical" evidence="10">
    <location>
        <begin position="297"/>
        <end position="315"/>
    </location>
</feature>
<protein>
    <recommendedName>
        <fullName evidence="10">Odorant receptor</fullName>
    </recommendedName>
</protein>
<organism evidence="11">
    <name type="scientific">Musca domestica</name>
    <name type="common">House fly</name>
    <dbReference type="NCBI Taxonomy" id="7370"/>
    <lineage>
        <taxon>Eukaryota</taxon>
        <taxon>Metazoa</taxon>
        <taxon>Ecdysozoa</taxon>
        <taxon>Arthropoda</taxon>
        <taxon>Hexapoda</taxon>
        <taxon>Insecta</taxon>
        <taxon>Pterygota</taxon>
        <taxon>Neoptera</taxon>
        <taxon>Endopterygota</taxon>
        <taxon>Diptera</taxon>
        <taxon>Brachycera</taxon>
        <taxon>Muscomorpha</taxon>
        <taxon>Muscoidea</taxon>
        <taxon>Muscidae</taxon>
        <taxon>Musca</taxon>
    </lineage>
</organism>
<keyword evidence="2" id="KW-1003">Cell membrane</keyword>
<evidence type="ECO:0000256" key="7">
    <source>
        <dbReference type="ARBA" id="ARBA00023136"/>
    </source>
</evidence>
<dbReference type="eggNOG" id="ENOG502T8ZP">
    <property type="taxonomic scope" value="Eukaryota"/>
</dbReference>
<accession>A0A1I8MUW0</accession>
<evidence type="ECO:0000256" key="5">
    <source>
        <dbReference type="ARBA" id="ARBA00022725"/>
    </source>
</evidence>
<name>A0A1I8MUW0_MUSDO</name>
<keyword evidence="8 10" id="KW-0675">Receptor</keyword>
<dbReference type="VEuPathDB" id="VectorBase:MDOA008672"/>
<evidence type="ECO:0000256" key="8">
    <source>
        <dbReference type="ARBA" id="ARBA00023170"/>
    </source>
</evidence>
<keyword evidence="3 10" id="KW-0716">Sensory transduction</keyword>
<dbReference type="InterPro" id="IPR004117">
    <property type="entry name" value="7tm6_olfct_rcpt"/>
</dbReference>
<dbReference type="AlphaFoldDB" id="A0A1I8MUW0"/>
<feature type="transmembrane region" description="Helical" evidence="10">
    <location>
        <begin position="137"/>
        <end position="157"/>
    </location>
</feature>
<feature type="transmembrane region" description="Helical" evidence="10">
    <location>
        <begin position="363"/>
        <end position="384"/>
    </location>
</feature>
<feature type="transmembrane region" description="Helical" evidence="10">
    <location>
        <begin position="265"/>
        <end position="285"/>
    </location>
</feature>
<dbReference type="GO" id="GO:0005549">
    <property type="term" value="F:odorant binding"/>
    <property type="evidence" value="ECO:0007669"/>
    <property type="project" value="InterPro"/>
</dbReference>
<keyword evidence="9 10" id="KW-0807">Transducer</keyword>
<proteinExistence type="inferred from homology"/>
<evidence type="ECO:0000256" key="9">
    <source>
        <dbReference type="ARBA" id="ARBA00023224"/>
    </source>
</evidence>